<gene>
    <name evidence="3" type="ORF">CJD36_008795</name>
</gene>
<dbReference type="PANTHER" id="PTHR43236">
    <property type="entry name" value="ANTITOXIN HIGA1"/>
    <property type="match status" value="1"/>
</dbReference>
<accession>A0A2S7SY87</accession>
<dbReference type="InterPro" id="IPR010982">
    <property type="entry name" value="Lambda_DNA-bd_dom_sf"/>
</dbReference>
<dbReference type="GO" id="GO:0003677">
    <property type="term" value="F:DNA binding"/>
    <property type="evidence" value="ECO:0007669"/>
    <property type="project" value="InterPro"/>
</dbReference>
<dbReference type="Pfam" id="PF01381">
    <property type="entry name" value="HTH_3"/>
    <property type="match status" value="1"/>
</dbReference>
<dbReference type="InterPro" id="IPR001387">
    <property type="entry name" value="Cro/C1-type_HTH"/>
</dbReference>
<dbReference type="PROSITE" id="PS50943">
    <property type="entry name" value="HTH_CROC1"/>
    <property type="match status" value="1"/>
</dbReference>
<evidence type="ECO:0000256" key="1">
    <source>
        <dbReference type="ARBA" id="ARBA00007227"/>
    </source>
</evidence>
<proteinExistence type="inferred from homology"/>
<dbReference type="SMART" id="SM00530">
    <property type="entry name" value="HTH_XRE"/>
    <property type="match status" value="1"/>
</dbReference>
<dbReference type="Pfam" id="PF06114">
    <property type="entry name" value="Peptidase_M78"/>
    <property type="match status" value="1"/>
</dbReference>
<evidence type="ECO:0000313" key="3">
    <source>
        <dbReference type="EMBL" id="PQJ11882.1"/>
    </source>
</evidence>
<keyword evidence="4" id="KW-1185">Reference proteome</keyword>
<organism evidence="3 4">
    <name type="scientific">Flavipsychrobacter stenotrophus</name>
    <dbReference type="NCBI Taxonomy" id="2077091"/>
    <lineage>
        <taxon>Bacteria</taxon>
        <taxon>Pseudomonadati</taxon>
        <taxon>Bacteroidota</taxon>
        <taxon>Chitinophagia</taxon>
        <taxon>Chitinophagales</taxon>
        <taxon>Chitinophagaceae</taxon>
        <taxon>Flavipsychrobacter</taxon>
    </lineage>
</organism>
<feature type="domain" description="HTH cro/C1-type" evidence="2">
    <location>
        <begin position="17"/>
        <end position="69"/>
    </location>
</feature>
<protein>
    <recommendedName>
        <fullName evidence="2">HTH cro/C1-type domain-containing protein</fullName>
    </recommendedName>
</protein>
<comment type="caution">
    <text evidence="3">The sequence shown here is derived from an EMBL/GenBank/DDBJ whole genome shotgun (WGS) entry which is preliminary data.</text>
</comment>
<dbReference type="PANTHER" id="PTHR43236:SF2">
    <property type="entry name" value="BLL0069 PROTEIN"/>
    <property type="match status" value="1"/>
</dbReference>
<dbReference type="RefSeq" id="WP_105038762.1">
    <property type="nucleotide sequence ID" value="NZ_PPSL01000002.1"/>
</dbReference>
<dbReference type="InterPro" id="IPR052345">
    <property type="entry name" value="Rad_response_metalloprotease"/>
</dbReference>
<reference evidence="3 4" key="1">
    <citation type="submission" date="2018-01" db="EMBL/GenBank/DDBJ databases">
        <title>A novel member of the phylum Bacteroidetes isolated from glacier ice.</title>
        <authorList>
            <person name="Liu Q."/>
            <person name="Xin Y.-H."/>
        </authorList>
    </citation>
    <scope>NUCLEOTIDE SEQUENCE [LARGE SCALE GENOMIC DNA]</scope>
    <source>
        <strain evidence="3 4">RB1R16</strain>
    </source>
</reference>
<dbReference type="InterPro" id="IPR010359">
    <property type="entry name" value="IrrE_HExxH"/>
</dbReference>
<dbReference type="Gene3D" id="1.10.260.40">
    <property type="entry name" value="lambda repressor-like DNA-binding domains"/>
    <property type="match status" value="1"/>
</dbReference>
<dbReference type="OrthoDB" id="9796786at2"/>
<dbReference type="Gene3D" id="1.10.10.2910">
    <property type="match status" value="1"/>
</dbReference>
<name>A0A2S7SY87_9BACT</name>
<evidence type="ECO:0000259" key="2">
    <source>
        <dbReference type="PROSITE" id="PS50943"/>
    </source>
</evidence>
<dbReference type="EMBL" id="PPSL01000002">
    <property type="protein sequence ID" value="PQJ11882.1"/>
    <property type="molecule type" value="Genomic_DNA"/>
</dbReference>
<sequence length="397" mass="45667">MAEPTLIKIEPSILVWARTSLGLTVDEVAKKMGKRVEQILAWEKGEEIPTYVQLEKLAYEVYKRPLAIFFMQQAPNDESLKRDFRTLSTQDIESIPADVRYVVRKVKSHQMSLEELFSSDNPYDIQGLTKKFKFDIGERDKNKVKQIRELLKLDDGIRATNSQDEFFTFCRNALAKSGVFVFQYPFGEISIRGFCLHHEEFPAIVANSKDTSAAKLFTIFHELCHLLCDGGDVFFESKNKQAVAQSQKIEQFCNWFAAELLLPDTLVADNNVLIKVIHNTREIPEVELNNFAKGFKVSSEVLLRKLVSLGYVDPEYYSYMRDIWTDRWKKHQNDKKESAKKGGPTHFTTRVSQMGKPYVQTVLDSYFGGKIGVYEAADYLNTKIKNISGFSDLIYRQ</sequence>
<dbReference type="Proteomes" id="UP000239872">
    <property type="component" value="Unassembled WGS sequence"/>
</dbReference>
<dbReference type="AlphaFoldDB" id="A0A2S7SY87"/>
<dbReference type="SUPFAM" id="SSF47413">
    <property type="entry name" value="lambda repressor-like DNA-binding domains"/>
    <property type="match status" value="1"/>
</dbReference>
<evidence type="ECO:0000313" key="4">
    <source>
        <dbReference type="Proteomes" id="UP000239872"/>
    </source>
</evidence>
<comment type="similarity">
    <text evidence="1">Belongs to the short-chain fatty acyl-CoA assimilation regulator (ScfR) family.</text>
</comment>
<dbReference type="CDD" id="cd00093">
    <property type="entry name" value="HTH_XRE"/>
    <property type="match status" value="1"/>
</dbReference>